<dbReference type="InterPro" id="IPR014721">
    <property type="entry name" value="Ribsml_uS5_D2-typ_fold_subgr"/>
</dbReference>
<dbReference type="NCBIfam" id="NF040656">
    <property type="entry name" value="GHMP_GYDIA"/>
    <property type="match status" value="1"/>
</dbReference>
<dbReference type="GO" id="GO:0016301">
    <property type="term" value="F:kinase activity"/>
    <property type="evidence" value="ECO:0007669"/>
    <property type="project" value="UniProtKB-KW"/>
</dbReference>
<dbReference type="STRING" id="1121899.GCA_000430025_01512"/>
<protein>
    <submittedName>
        <fullName evidence="1">GHMP kinase</fullName>
    </submittedName>
</protein>
<dbReference type="eggNOG" id="COG1577">
    <property type="taxonomic scope" value="Bacteria"/>
</dbReference>
<gene>
    <name evidence="1" type="ORF">Q764_03005</name>
</gene>
<evidence type="ECO:0000313" key="2">
    <source>
        <dbReference type="Proteomes" id="UP000030121"/>
    </source>
</evidence>
<keyword evidence="1" id="KW-0418">Kinase</keyword>
<keyword evidence="1" id="KW-0808">Transferase</keyword>
<proteinExistence type="predicted"/>
<evidence type="ECO:0000313" key="1">
    <source>
        <dbReference type="EMBL" id="KGO90529.1"/>
    </source>
</evidence>
<accession>A0A0A2ME22</accession>
<keyword evidence="2" id="KW-1185">Reference proteome</keyword>
<dbReference type="SUPFAM" id="SSF54211">
    <property type="entry name" value="Ribosomal protein S5 domain 2-like"/>
    <property type="match status" value="1"/>
</dbReference>
<organism evidence="1 2">
    <name type="scientific">Flavobacterium suncheonense GH29-5 = DSM 17707</name>
    <dbReference type="NCBI Taxonomy" id="1121899"/>
    <lineage>
        <taxon>Bacteria</taxon>
        <taxon>Pseudomonadati</taxon>
        <taxon>Bacteroidota</taxon>
        <taxon>Flavobacteriia</taxon>
        <taxon>Flavobacteriales</taxon>
        <taxon>Flavobacteriaceae</taxon>
        <taxon>Flavobacterium</taxon>
    </lineage>
</organism>
<comment type="caution">
    <text evidence="1">The sequence shown here is derived from an EMBL/GenBank/DDBJ whole genome shotgun (WGS) entry which is preliminary data.</text>
</comment>
<reference evidence="1 2" key="1">
    <citation type="submission" date="2013-09" db="EMBL/GenBank/DDBJ databases">
        <authorList>
            <person name="Zeng Z."/>
            <person name="Chen C."/>
        </authorList>
    </citation>
    <scope>NUCLEOTIDE SEQUENCE [LARGE SCALE GENOMIC DNA]</scope>
    <source>
        <strain evidence="1 2">GH29-5</strain>
    </source>
</reference>
<dbReference type="Proteomes" id="UP000030121">
    <property type="component" value="Unassembled WGS sequence"/>
</dbReference>
<dbReference type="AlphaFoldDB" id="A0A0A2ME22"/>
<sequence>MKQTFYSNGKLLITGEYVVLDGALALALPTKFGQYLHVEKGNGKSIRWISKDSDGSIWFSDTLAFEDIIERKKFEKEASVKNTLIEILHEGYQKNRAFLDHSDGYTITTELTFPKFWGLGTSSTLINNIAQWLNIDAFSLLHNSFGGSGYDIACAQNNTPILYQLEDGLPKVTPVAFNPSFKENLYFVYLNQKQNSRAAIAGYYDKQPRIGATLAKINKLTHSVITAPTVSEFATLLETHETIMSDVLEMQTVKENYFHDFKGVVKSLGAWGGDFVLAVSKEDPTAYFKAKGFTTILPYAEMIK</sequence>
<dbReference type="InterPro" id="IPR020568">
    <property type="entry name" value="Ribosomal_Su5_D2-typ_SF"/>
</dbReference>
<dbReference type="Gene3D" id="3.30.230.10">
    <property type="match status" value="1"/>
</dbReference>
<dbReference type="InterPro" id="IPR047765">
    <property type="entry name" value="GHMP_GYDIA-like"/>
</dbReference>
<dbReference type="EMBL" id="JRLW01000002">
    <property type="protein sequence ID" value="KGO90529.1"/>
    <property type="molecule type" value="Genomic_DNA"/>
</dbReference>
<name>A0A0A2ME22_9FLAO</name>
<dbReference type="RefSeq" id="WP_026979978.1">
    <property type="nucleotide sequence ID" value="NZ_AUCZ01000007.1"/>
</dbReference>
<dbReference type="OrthoDB" id="5288719at2"/>